<dbReference type="SUPFAM" id="SSF52540">
    <property type="entry name" value="P-loop containing nucleoside triphosphate hydrolases"/>
    <property type="match status" value="1"/>
</dbReference>
<feature type="domain" description="ATPase AAA-3" evidence="1">
    <location>
        <begin position="32"/>
        <end position="162"/>
    </location>
</feature>
<feature type="domain" description="ChlI/MoxR AAA lid" evidence="2">
    <location>
        <begin position="224"/>
        <end position="294"/>
    </location>
</feature>
<dbReference type="InterPro" id="IPR050764">
    <property type="entry name" value="CbbQ/NirQ/NorQ/GpvN"/>
</dbReference>
<sequence>MLEHVINEAERFIAGKREQIKLALVALLAGGHLLLNDVPGVAKTRLARVLAGLIGMSFARIQGTPDLLPGDVTGGLIYEPQSGQLSFRPGPIFHHVILFDEINRATPRTQAALLEAMEERQVTDSGQSHPVPSPFIVLATQNPIEMEGTFPLPEAQMDRFLLSFGLGYPDLQDERELVRRFSHADEVKDIVAIWNPGQVTQLMKRVADVRLDDAVLAYLVDVVRATRQHPMIRLGASPRAAVQYARAVRAHAYVAGRDFVTPDDVQALAVPLLAHRMVMGAEASVSGSTSAEVVSSLLNTVPVPVEDVR</sequence>
<dbReference type="InterPro" id="IPR041628">
    <property type="entry name" value="ChlI/MoxR_AAA_lid"/>
</dbReference>
<dbReference type="InterPro" id="IPR011703">
    <property type="entry name" value="ATPase_AAA-3"/>
</dbReference>
<evidence type="ECO:0008006" key="5">
    <source>
        <dbReference type="Google" id="ProtNLM"/>
    </source>
</evidence>
<dbReference type="AlphaFoldDB" id="A0A2T2XD98"/>
<gene>
    <name evidence="3" type="ORF">C7B46_14320</name>
</gene>
<proteinExistence type="predicted"/>
<evidence type="ECO:0000313" key="3">
    <source>
        <dbReference type="EMBL" id="PSR32448.1"/>
    </source>
</evidence>
<dbReference type="PIRSF" id="PIRSF002849">
    <property type="entry name" value="AAA_ATPase_chaperone_MoxR_prd"/>
    <property type="match status" value="1"/>
</dbReference>
<dbReference type="EMBL" id="PXYW01000041">
    <property type="protein sequence ID" value="PSR32448.1"/>
    <property type="molecule type" value="Genomic_DNA"/>
</dbReference>
<dbReference type="GO" id="GO:0016887">
    <property type="term" value="F:ATP hydrolysis activity"/>
    <property type="evidence" value="ECO:0007669"/>
    <property type="project" value="InterPro"/>
</dbReference>
<dbReference type="Pfam" id="PF17863">
    <property type="entry name" value="AAA_lid_2"/>
    <property type="match status" value="1"/>
</dbReference>
<dbReference type="GO" id="GO:0005524">
    <property type="term" value="F:ATP binding"/>
    <property type="evidence" value="ECO:0007669"/>
    <property type="project" value="InterPro"/>
</dbReference>
<reference evidence="3 4" key="1">
    <citation type="journal article" date="2014" name="BMC Genomics">
        <title>Comparison of environmental and isolate Sulfobacillus genomes reveals diverse carbon, sulfur, nitrogen, and hydrogen metabolisms.</title>
        <authorList>
            <person name="Justice N.B."/>
            <person name="Norman A."/>
            <person name="Brown C.T."/>
            <person name="Singh A."/>
            <person name="Thomas B.C."/>
            <person name="Banfield J.F."/>
        </authorList>
    </citation>
    <scope>NUCLEOTIDE SEQUENCE [LARGE SCALE GENOMIC DNA]</scope>
    <source>
        <strain evidence="3">AMDSBA4</strain>
    </source>
</reference>
<dbReference type="Gene3D" id="3.40.50.300">
    <property type="entry name" value="P-loop containing nucleotide triphosphate hydrolases"/>
    <property type="match status" value="1"/>
</dbReference>
<dbReference type="CDD" id="cd00009">
    <property type="entry name" value="AAA"/>
    <property type="match status" value="1"/>
</dbReference>
<name>A0A2T2XD98_9FIRM</name>
<evidence type="ECO:0000259" key="1">
    <source>
        <dbReference type="Pfam" id="PF07726"/>
    </source>
</evidence>
<dbReference type="Proteomes" id="UP000242972">
    <property type="component" value="Unassembled WGS sequence"/>
</dbReference>
<comment type="caution">
    <text evidence="3">The sequence shown here is derived from an EMBL/GenBank/DDBJ whole genome shotgun (WGS) entry which is preliminary data.</text>
</comment>
<accession>A0A2T2XD98</accession>
<organism evidence="3 4">
    <name type="scientific">Sulfobacillus benefaciens</name>
    <dbReference type="NCBI Taxonomy" id="453960"/>
    <lineage>
        <taxon>Bacteria</taxon>
        <taxon>Bacillati</taxon>
        <taxon>Bacillota</taxon>
        <taxon>Clostridia</taxon>
        <taxon>Eubacteriales</taxon>
        <taxon>Clostridiales Family XVII. Incertae Sedis</taxon>
        <taxon>Sulfobacillus</taxon>
    </lineage>
</organism>
<dbReference type="PANTHER" id="PTHR42759:SF5">
    <property type="entry name" value="METHANOL DEHYDROGENASE REGULATOR"/>
    <property type="match status" value="1"/>
</dbReference>
<dbReference type="InterPro" id="IPR027417">
    <property type="entry name" value="P-loop_NTPase"/>
</dbReference>
<dbReference type="Pfam" id="PF07726">
    <property type="entry name" value="AAA_3"/>
    <property type="match status" value="1"/>
</dbReference>
<dbReference type="Gene3D" id="1.10.8.80">
    <property type="entry name" value="Magnesium chelatase subunit I, C-Terminal domain"/>
    <property type="match status" value="1"/>
</dbReference>
<evidence type="ECO:0000259" key="2">
    <source>
        <dbReference type="Pfam" id="PF17863"/>
    </source>
</evidence>
<dbReference type="PANTHER" id="PTHR42759">
    <property type="entry name" value="MOXR FAMILY PROTEIN"/>
    <property type="match status" value="1"/>
</dbReference>
<protein>
    <recommendedName>
        <fullName evidence="5">Magnesium chelatase</fullName>
    </recommendedName>
</protein>
<evidence type="ECO:0000313" key="4">
    <source>
        <dbReference type="Proteomes" id="UP000242972"/>
    </source>
</evidence>